<accession>A0A0J8G8M2</accession>
<dbReference type="Pfam" id="PF07228">
    <property type="entry name" value="SpoIIE"/>
    <property type="match status" value="1"/>
</dbReference>
<gene>
    <name evidence="2" type="ORF">X560_1841</name>
</gene>
<dbReference type="InterPro" id="IPR001932">
    <property type="entry name" value="PPM-type_phosphatase-like_dom"/>
</dbReference>
<dbReference type="AlphaFoldDB" id="A0A0J8G8M2"/>
<dbReference type="PANTHER" id="PTHR35801">
    <property type="entry name" value="PHOSPHOSERINE PHOSPHATASE RSBX"/>
    <property type="match status" value="1"/>
</dbReference>
<dbReference type="PANTHER" id="PTHR35801:SF1">
    <property type="entry name" value="PHOSPHOSERINE PHOSPHATASE RSBX"/>
    <property type="match status" value="1"/>
</dbReference>
<evidence type="ECO:0000259" key="1">
    <source>
        <dbReference type="SMART" id="SM00331"/>
    </source>
</evidence>
<comment type="caution">
    <text evidence="2">The sequence shown here is derived from an EMBL/GenBank/DDBJ whole genome shotgun (WGS) entry which is preliminary data.</text>
</comment>
<sequence length="200" mass="22296">MAGAAEKKIDIFTFQRAKLLQQYCGDIFYIYENDNQFLCVLADGLGSGHEAHLAAKAVIDTVKKEPEEDLVLLMEHCNQAISGLRGAAVAIIRADFDTKKLSYVGLGNIRFYMVDNHAKLSFPLSTTGFLSGKRQHFKQKVLEFKPGSKFLIHSDGLVLKKVKNYLTSSLCVVKTGHTIERLIPDIPMDDVTFVIGKFPE</sequence>
<dbReference type="RefSeq" id="WP_007472000.1">
    <property type="nucleotide sequence ID" value="NZ_KQ130617.1"/>
</dbReference>
<dbReference type="Gene3D" id="3.60.40.10">
    <property type="entry name" value="PPM-type phosphatase domain"/>
    <property type="match status" value="1"/>
</dbReference>
<name>A0A0J8G8M2_9LIST</name>
<protein>
    <submittedName>
        <fullName evidence="2">Sigma B dependent indirect negative regulator</fullName>
    </submittedName>
</protein>
<keyword evidence="3" id="KW-1185">Reference proteome</keyword>
<dbReference type="PATRIC" id="fig|1430899.3.peg.1880"/>
<dbReference type="InterPro" id="IPR036457">
    <property type="entry name" value="PPM-type-like_dom_sf"/>
</dbReference>
<reference evidence="2 3" key="1">
    <citation type="journal article" date="2015" name="Genome Biol. Evol.">
        <title>Comparative Genomics of Listeria Sensu Lato: Genus-Wide Differences in Evolutionary Dynamics and the Progressive Gain of Complex, Potentially Pathogenicity-Related Traits through Lateral Gene Transfer.</title>
        <authorList>
            <person name="Chiara M."/>
            <person name="Caruso M."/>
            <person name="D'Erchia A.M."/>
            <person name="Manzari C."/>
            <person name="Fraccalvieri R."/>
            <person name="Goffredo E."/>
            <person name="Latorre L."/>
            <person name="Miccolupo A."/>
            <person name="Padalino I."/>
            <person name="Santagada G."/>
            <person name="Chiocco D."/>
            <person name="Pesole G."/>
            <person name="Horner D.S."/>
            <person name="Parisi A."/>
        </authorList>
    </citation>
    <scope>NUCLEOTIDE SEQUENCE [LARGE SCALE GENOMIC DNA]</scope>
    <source>
        <strain evidence="2 3">1991</strain>
    </source>
</reference>
<organism evidence="2 3">
    <name type="scientific">Listeria fleischmannii 1991</name>
    <dbReference type="NCBI Taxonomy" id="1430899"/>
    <lineage>
        <taxon>Bacteria</taxon>
        <taxon>Bacillati</taxon>
        <taxon>Bacillota</taxon>
        <taxon>Bacilli</taxon>
        <taxon>Bacillales</taxon>
        <taxon>Listeriaceae</taxon>
        <taxon>Listeria</taxon>
    </lineage>
</organism>
<dbReference type="SMART" id="SM00331">
    <property type="entry name" value="PP2C_SIG"/>
    <property type="match status" value="1"/>
</dbReference>
<dbReference type="EMBL" id="AZHO01000022">
    <property type="protein sequence ID" value="KMT58980.1"/>
    <property type="molecule type" value="Genomic_DNA"/>
</dbReference>
<dbReference type="SUPFAM" id="SSF81606">
    <property type="entry name" value="PP2C-like"/>
    <property type="match status" value="1"/>
</dbReference>
<dbReference type="Proteomes" id="UP000052258">
    <property type="component" value="Unassembled WGS sequence"/>
</dbReference>
<evidence type="ECO:0000313" key="3">
    <source>
        <dbReference type="Proteomes" id="UP000052258"/>
    </source>
</evidence>
<proteinExistence type="predicted"/>
<dbReference type="OrthoDB" id="1090916at2"/>
<feature type="domain" description="PPM-type phosphatase" evidence="1">
    <location>
        <begin position="8"/>
        <end position="198"/>
    </location>
</feature>
<evidence type="ECO:0000313" key="2">
    <source>
        <dbReference type="EMBL" id="KMT58980.1"/>
    </source>
</evidence>
<dbReference type="InterPro" id="IPR039248">
    <property type="entry name" value="Ptase_RsbX"/>
</dbReference>